<evidence type="ECO:0000259" key="16">
    <source>
        <dbReference type="Pfam" id="PF07715"/>
    </source>
</evidence>
<evidence type="ECO:0000256" key="1">
    <source>
        <dbReference type="ARBA" id="ARBA00004571"/>
    </source>
</evidence>
<dbReference type="Pfam" id="PF00593">
    <property type="entry name" value="TonB_dep_Rec_b-barrel"/>
    <property type="match status" value="1"/>
</dbReference>
<comment type="similarity">
    <text evidence="12 13">Belongs to the TonB-dependent receptor family.</text>
</comment>
<evidence type="ECO:0000256" key="2">
    <source>
        <dbReference type="ARBA" id="ARBA00022448"/>
    </source>
</evidence>
<name>A0A917GQY6_9GAMM</name>
<dbReference type="GO" id="GO:0015344">
    <property type="term" value="F:siderophore uptake transmembrane transporter activity"/>
    <property type="evidence" value="ECO:0007669"/>
    <property type="project" value="TreeGrafter"/>
</dbReference>
<keyword evidence="2 12" id="KW-0813">Transport</keyword>
<dbReference type="PANTHER" id="PTHR32552">
    <property type="entry name" value="FERRICHROME IRON RECEPTOR-RELATED"/>
    <property type="match status" value="1"/>
</dbReference>
<dbReference type="PANTHER" id="PTHR32552:SF89">
    <property type="entry name" value="CATECHOLATE SIDEROPHORE RECEPTOR FIU"/>
    <property type="match status" value="1"/>
</dbReference>
<dbReference type="PROSITE" id="PS52016">
    <property type="entry name" value="TONB_DEPENDENT_REC_3"/>
    <property type="match status" value="1"/>
</dbReference>
<evidence type="ECO:0000313" key="17">
    <source>
        <dbReference type="EMBL" id="GGG53862.1"/>
    </source>
</evidence>
<keyword evidence="4" id="KW-0410">Iron transport</keyword>
<keyword evidence="6 14" id="KW-0732">Signal</keyword>
<organism evidence="17 18">
    <name type="scientific">Pseudohongiella nitratireducens</name>
    <dbReference type="NCBI Taxonomy" id="1768907"/>
    <lineage>
        <taxon>Bacteria</taxon>
        <taxon>Pseudomonadati</taxon>
        <taxon>Pseudomonadota</taxon>
        <taxon>Gammaproteobacteria</taxon>
        <taxon>Pseudomonadales</taxon>
        <taxon>Pseudohongiellaceae</taxon>
        <taxon>Pseudohongiella</taxon>
    </lineage>
</organism>
<evidence type="ECO:0000256" key="9">
    <source>
        <dbReference type="ARBA" id="ARBA00023077"/>
    </source>
</evidence>
<accession>A0A917GQY6</accession>
<feature type="signal peptide" evidence="14">
    <location>
        <begin position="1"/>
        <end position="45"/>
    </location>
</feature>
<feature type="chain" id="PRO_5037989250" evidence="14">
    <location>
        <begin position="46"/>
        <end position="715"/>
    </location>
</feature>
<dbReference type="Proteomes" id="UP000627715">
    <property type="component" value="Unassembled WGS sequence"/>
</dbReference>
<evidence type="ECO:0000256" key="10">
    <source>
        <dbReference type="ARBA" id="ARBA00023136"/>
    </source>
</evidence>
<dbReference type="InterPro" id="IPR012910">
    <property type="entry name" value="Plug_dom"/>
</dbReference>
<comment type="subcellular location">
    <subcellularLocation>
        <location evidence="1 12">Cell outer membrane</location>
        <topology evidence="1 12">Multi-pass membrane protein</topology>
    </subcellularLocation>
</comment>
<dbReference type="EMBL" id="BMIY01000003">
    <property type="protein sequence ID" value="GGG53862.1"/>
    <property type="molecule type" value="Genomic_DNA"/>
</dbReference>
<dbReference type="InterPro" id="IPR039426">
    <property type="entry name" value="TonB-dep_rcpt-like"/>
</dbReference>
<protein>
    <submittedName>
        <fullName evidence="17">TonB-dependent receptor</fullName>
    </submittedName>
</protein>
<reference evidence="17" key="2">
    <citation type="submission" date="2020-09" db="EMBL/GenBank/DDBJ databases">
        <authorList>
            <person name="Sun Q."/>
            <person name="Zhou Y."/>
        </authorList>
    </citation>
    <scope>NUCLEOTIDE SEQUENCE</scope>
    <source>
        <strain evidence="17">CGMCC 1.15425</strain>
    </source>
</reference>
<dbReference type="InterPro" id="IPR000531">
    <property type="entry name" value="Beta-barrel_TonB"/>
</dbReference>
<keyword evidence="11 12" id="KW-0998">Cell outer membrane</keyword>
<evidence type="ECO:0000256" key="13">
    <source>
        <dbReference type="RuleBase" id="RU003357"/>
    </source>
</evidence>
<keyword evidence="18" id="KW-1185">Reference proteome</keyword>
<evidence type="ECO:0000313" key="18">
    <source>
        <dbReference type="Proteomes" id="UP000627715"/>
    </source>
</evidence>
<evidence type="ECO:0000256" key="7">
    <source>
        <dbReference type="ARBA" id="ARBA00023004"/>
    </source>
</evidence>
<evidence type="ECO:0000256" key="14">
    <source>
        <dbReference type="SAM" id="SignalP"/>
    </source>
</evidence>
<dbReference type="AlphaFoldDB" id="A0A917GQY6"/>
<evidence type="ECO:0000256" key="11">
    <source>
        <dbReference type="ARBA" id="ARBA00023237"/>
    </source>
</evidence>
<evidence type="ECO:0000256" key="3">
    <source>
        <dbReference type="ARBA" id="ARBA00022452"/>
    </source>
</evidence>
<dbReference type="InterPro" id="IPR037066">
    <property type="entry name" value="Plug_dom_sf"/>
</dbReference>
<dbReference type="OrthoDB" id="9760620at2"/>
<dbReference type="InterPro" id="IPR036942">
    <property type="entry name" value="Beta-barrel_TonB_sf"/>
</dbReference>
<evidence type="ECO:0000256" key="4">
    <source>
        <dbReference type="ARBA" id="ARBA00022496"/>
    </source>
</evidence>
<comment type="caution">
    <text evidence="17">The sequence shown here is derived from an EMBL/GenBank/DDBJ whole genome shotgun (WGS) entry which is preliminary data.</text>
</comment>
<keyword evidence="7" id="KW-0408">Iron</keyword>
<keyword evidence="9 13" id="KW-0798">TonB box</keyword>
<keyword evidence="8" id="KW-0406">Ion transport</keyword>
<gene>
    <name evidence="17" type="ORF">GCM10011403_08760</name>
</gene>
<dbReference type="Gene3D" id="2.40.170.20">
    <property type="entry name" value="TonB-dependent receptor, beta-barrel domain"/>
    <property type="match status" value="1"/>
</dbReference>
<feature type="domain" description="TonB-dependent receptor-like beta-barrel" evidence="15">
    <location>
        <begin position="258"/>
        <end position="679"/>
    </location>
</feature>
<keyword evidence="5 12" id="KW-0812">Transmembrane</keyword>
<feature type="domain" description="TonB-dependent receptor plug" evidence="16">
    <location>
        <begin position="68"/>
        <end position="178"/>
    </location>
</feature>
<proteinExistence type="inferred from homology"/>
<dbReference type="GO" id="GO:0009279">
    <property type="term" value="C:cell outer membrane"/>
    <property type="evidence" value="ECO:0007669"/>
    <property type="project" value="UniProtKB-SubCell"/>
</dbReference>
<evidence type="ECO:0000256" key="12">
    <source>
        <dbReference type="PROSITE-ProRule" id="PRU01360"/>
    </source>
</evidence>
<evidence type="ECO:0000256" key="6">
    <source>
        <dbReference type="ARBA" id="ARBA00022729"/>
    </source>
</evidence>
<dbReference type="SUPFAM" id="SSF56935">
    <property type="entry name" value="Porins"/>
    <property type="match status" value="1"/>
</dbReference>
<reference evidence="17" key="1">
    <citation type="journal article" date="2014" name="Int. J. Syst. Evol. Microbiol.">
        <title>Complete genome sequence of Corynebacterium casei LMG S-19264T (=DSM 44701T), isolated from a smear-ripened cheese.</title>
        <authorList>
            <consortium name="US DOE Joint Genome Institute (JGI-PGF)"/>
            <person name="Walter F."/>
            <person name="Albersmeier A."/>
            <person name="Kalinowski J."/>
            <person name="Ruckert C."/>
        </authorList>
    </citation>
    <scope>NUCLEOTIDE SEQUENCE</scope>
    <source>
        <strain evidence="17">CGMCC 1.15425</strain>
    </source>
</reference>
<keyword evidence="3 12" id="KW-1134">Transmembrane beta strand</keyword>
<dbReference type="Pfam" id="PF07715">
    <property type="entry name" value="Plug"/>
    <property type="match status" value="1"/>
</dbReference>
<evidence type="ECO:0000256" key="8">
    <source>
        <dbReference type="ARBA" id="ARBA00023065"/>
    </source>
</evidence>
<evidence type="ECO:0000256" key="5">
    <source>
        <dbReference type="ARBA" id="ARBA00022692"/>
    </source>
</evidence>
<keyword evidence="10 12" id="KW-0472">Membrane</keyword>
<sequence>MIQGRKQVTQIKQIPDQNPSTTFKLASSLSLAVAISAAMASPAMAQQGDTPEIEEIQVISTSRRPENLSDVNASVAILSEEALRLVNHTHIQEAANRLPGVNINRNNGQESLASIRSPVLSGGGACGAFLMAEQGIPLRAAGFCNVNELFDSHSENAERIEVIRGPGSAFYGSNAVHGMINVVLPRAGTGNDVSLELGPRGTLRGNARIGFGEDFKQTLLVNGITEEGYRADSGYDQQKATWLYETTLDNGVNLDGGIGITNLNQETAGYVVGTDAYKDDDLRKTNPNPEAYRNNRSLRAWTRISYTLDSGWDVVLTPYVRDADLDFIQHFLPGTPVEQNKHRSAGMQFASYKDLGEQRTLSVGMDLEFTEGSLLQQQDMPTTGSAFLVNTIPAGKHYDYEVDATQIAPFVQYEQYWDNGFDITLGLRFERINYEYDNKMIAGRTKEDGTPCGFGGCRYNRPADRDDTFGNLAPKLGIRYQINDSHDVQFRVTRGYRAPQATELYRLQNDQNVADLDAVEIDSVELGFNGNQGRMSYEAVAYFMDKENEIINDSDRINLNNMHTRHRGLELSGAYEISQQLQLSGSYTHARHTYENDRLSDGTNLNGLDVVSAPRNFGSLQLQWQPTSSLLTELQWVAMGEYFTSPDNMHEYEGHDVLNLRTRWDAREDLTLSLNILNLTDTQYAERADFSAFGGDRYFPGEPLRAFLSVDWRFR</sequence>
<keyword evidence="17" id="KW-0675">Receptor</keyword>
<evidence type="ECO:0000259" key="15">
    <source>
        <dbReference type="Pfam" id="PF00593"/>
    </source>
</evidence>
<dbReference type="Gene3D" id="2.170.130.10">
    <property type="entry name" value="TonB-dependent receptor, plug domain"/>
    <property type="match status" value="1"/>
</dbReference>